<dbReference type="InterPro" id="IPR036388">
    <property type="entry name" value="WH-like_DNA-bd_sf"/>
</dbReference>
<dbReference type="Gene3D" id="1.10.10.10">
    <property type="entry name" value="Winged helix-like DNA-binding domain superfamily/Winged helix DNA-binding domain"/>
    <property type="match status" value="1"/>
</dbReference>
<dbReference type="Pfam" id="PF03861">
    <property type="entry name" value="ANTAR"/>
    <property type="match status" value="1"/>
</dbReference>
<name>A0ABW0VB18_9ACTN</name>
<dbReference type="SUPFAM" id="SSF55781">
    <property type="entry name" value="GAF domain-like"/>
    <property type="match status" value="1"/>
</dbReference>
<dbReference type="Gene3D" id="3.30.450.40">
    <property type="match status" value="1"/>
</dbReference>
<dbReference type="Pfam" id="PF13185">
    <property type="entry name" value="GAF_2"/>
    <property type="match status" value="1"/>
</dbReference>
<dbReference type="PIRSF" id="PIRSF036625">
    <property type="entry name" value="GAF_ANTAR"/>
    <property type="match status" value="1"/>
</dbReference>
<dbReference type="EMBL" id="JBHSOC010000013">
    <property type="protein sequence ID" value="MFC5641650.1"/>
    <property type="molecule type" value="Genomic_DNA"/>
</dbReference>
<dbReference type="InterPro" id="IPR029016">
    <property type="entry name" value="GAF-like_dom_sf"/>
</dbReference>
<comment type="caution">
    <text evidence="4">The sequence shown here is derived from an EMBL/GenBank/DDBJ whole genome shotgun (WGS) entry which is preliminary data.</text>
</comment>
<gene>
    <name evidence="4" type="ORF">ACFPZF_09825</name>
</gene>
<evidence type="ECO:0000256" key="1">
    <source>
        <dbReference type="ARBA" id="ARBA00023015"/>
    </source>
</evidence>
<keyword evidence="5" id="KW-1185">Reference proteome</keyword>
<dbReference type="SMART" id="SM01012">
    <property type="entry name" value="ANTAR"/>
    <property type="match status" value="1"/>
</dbReference>
<evidence type="ECO:0000313" key="5">
    <source>
        <dbReference type="Proteomes" id="UP001596066"/>
    </source>
</evidence>
<proteinExistence type="predicted"/>
<organism evidence="4 5">
    <name type="scientific">Kitasatospora cinereorecta</name>
    <dbReference type="NCBI Taxonomy" id="285560"/>
    <lineage>
        <taxon>Bacteria</taxon>
        <taxon>Bacillati</taxon>
        <taxon>Actinomycetota</taxon>
        <taxon>Actinomycetes</taxon>
        <taxon>Kitasatosporales</taxon>
        <taxon>Streptomycetaceae</taxon>
        <taxon>Kitasatospora</taxon>
    </lineage>
</organism>
<evidence type="ECO:0000259" key="3">
    <source>
        <dbReference type="SMART" id="SM01012"/>
    </source>
</evidence>
<dbReference type="InterPro" id="IPR012074">
    <property type="entry name" value="GAF_ANTAR"/>
</dbReference>
<dbReference type="RefSeq" id="WP_346146354.1">
    <property type="nucleotide sequence ID" value="NZ_BAAAUA010000027.1"/>
</dbReference>
<protein>
    <submittedName>
        <fullName evidence="4">GAF and ANTAR domain-containing protein</fullName>
    </submittedName>
</protein>
<dbReference type="Proteomes" id="UP001596066">
    <property type="component" value="Unassembled WGS sequence"/>
</dbReference>
<accession>A0ABW0VB18</accession>
<dbReference type="InterPro" id="IPR005561">
    <property type="entry name" value="ANTAR"/>
</dbReference>
<evidence type="ECO:0000313" key="4">
    <source>
        <dbReference type="EMBL" id="MFC5641650.1"/>
    </source>
</evidence>
<keyword evidence="2" id="KW-0804">Transcription</keyword>
<evidence type="ECO:0000256" key="2">
    <source>
        <dbReference type="ARBA" id="ARBA00023163"/>
    </source>
</evidence>
<sequence length="245" mass="25966">MGRQSELNEAFASLTESLVGDFDLAELLDRLAAYCVTLCAAGGAGIVVVDKDGVLRDVAWSSEAVRRLERRQLELGEGPCIDCVRLGRAVIEPDLSAASARWPVFAHRAREAGFNSVRALPLRMRNRTLGALNLFDIGSANETTTADLRSAQVFADLAVLAVNHHRALPPELAGDNITRVLADRSVIERAKGMIAEAADLTPDEACARLGAHARRTVQGPTEVAAALVAGALAPTAVLGPVPDEE</sequence>
<keyword evidence="1" id="KW-0805">Transcription regulation</keyword>
<reference evidence="5" key="1">
    <citation type="journal article" date="2019" name="Int. J. Syst. Evol. Microbiol.">
        <title>The Global Catalogue of Microorganisms (GCM) 10K type strain sequencing project: providing services to taxonomists for standard genome sequencing and annotation.</title>
        <authorList>
            <consortium name="The Broad Institute Genomics Platform"/>
            <consortium name="The Broad Institute Genome Sequencing Center for Infectious Disease"/>
            <person name="Wu L."/>
            <person name="Ma J."/>
        </authorList>
    </citation>
    <scope>NUCLEOTIDE SEQUENCE [LARGE SCALE GENOMIC DNA]</scope>
    <source>
        <strain evidence="5">CGMCC 4.1622</strain>
    </source>
</reference>
<dbReference type="InterPro" id="IPR003018">
    <property type="entry name" value="GAF"/>
</dbReference>
<feature type="domain" description="ANTAR" evidence="3">
    <location>
        <begin position="173"/>
        <end position="228"/>
    </location>
</feature>